<organism evidence="2 3">
    <name type="scientific">Pseudomicrostroma glucosiphilum</name>
    <dbReference type="NCBI Taxonomy" id="1684307"/>
    <lineage>
        <taxon>Eukaryota</taxon>
        <taxon>Fungi</taxon>
        <taxon>Dikarya</taxon>
        <taxon>Basidiomycota</taxon>
        <taxon>Ustilaginomycotina</taxon>
        <taxon>Exobasidiomycetes</taxon>
        <taxon>Microstromatales</taxon>
        <taxon>Microstromatales incertae sedis</taxon>
        <taxon>Pseudomicrostroma</taxon>
    </lineage>
</organism>
<dbReference type="GeneID" id="37015134"/>
<dbReference type="EMBL" id="KZ819338">
    <property type="protein sequence ID" value="PWN18177.1"/>
    <property type="molecule type" value="Genomic_DNA"/>
</dbReference>
<evidence type="ECO:0000313" key="2">
    <source>
        <dbReference type="EMBL" id="PWN18177.1"/>
    </source>
</evidence>
<evidence type="ECO:0000256" key="1">
    <source>
        <dbReference type="SAM" id="MobiDB-lite"/>
    </source>
</evidence>
<feature type="compositionally biased region" description="Low complexity" evidence="1">
    <location>
        <begin position="18"/>
        <end position="33"/>
    </location>
</feature>
<dbReference type="AlphaFoldDB" id="A0A316TYE7"/>
<dbReference type="Pfam" id="PF19989">
    <property type="entry name" value="DUF6425"/>
    <property type="match status" value="1"/>
</dbReference>
<dbReference type="Proteomes" id="UP000245942">
    <property type="component" value="Unassembled WGS sequence"/>
</dbReference>
<sequence>MSALFPSVRSALRSSTGVSRSFSASAVSRYASAPGPTAKSRTSPGKTPVKGEGERQHPGYISENVDPTSDHPAELGEAPAGSQPHSQVRKASTKTGPAHPDVEAMAKGAESDVGGSDAITPTERTQKVWGPNSRTPEFNEYEGKRNPVLDGGSHEGGLREDGKGSKT</sequence>
<accession>A0A316TYE7</accession>
<dbReference type="OrthoDB" id="2554527at2759"/>
<evidence type="ECO:0000313" key="3">
    <source>
        <dbReference type="Proteomes" id="UP000245942"/>
    </source>
</evidence>
<feature type="compositionally biased region" description="Basic and acidic residues" evidence="1">
    <location>
        <begin position="141"/>
        <end position="167"/>
    </location>
</feature>
<dbReference type="RefSeq" id="XP_025345337.1">
    <property type="nucleotide sequence ID" value="XM_025493400.1"/>
</dbReference>
<keyword evidence="3" id="KW-1185">Reference proteome</keyword>
<proteinExistence type="predicted"/>
<gene>
    <name evidence="2" type="ORF">BCV69DRAFT_285477</name>
</gene>
<name>A0A316TYE7_9BASI</name>
<dbReference type="InterPro" id="IPR046310">
    <property type="entry name" value="DUF6425"/>
</dbReference>
<protein>
    <submittedName>
        <fullName evidence="2">Uncharacterized protein</fullName>
    </submittedName>
</protein>
<reference evidence="2 3" key="1">
    <citation type="journal article" date="2018" name="Mol. Biol. Evol.">
        <title>Broad Genomic Sampling Reveals a Smut Pathogenic Ancestry of the Fungal Clade Ustilaginomycotina.</title>
        <authorList>
            <person name="Kijpornyongpan T."/>
            <person name="Mondo S.J."/>
            <person name="Barry K."/>
            <person name="Sandor L."/>
            <person name="Lee J."/>
            <person name="Lipzen A."/>
            <person name="Pangilinan J."/>
            <person name="LaButti K."/>
            <person name="Hainaut M."/>
            <person name="Henrissat B."/>
            <person name="Grigoriev I.V."/>
            <person name="Spatafora J.W."/>
            <person name="Aime M.C."/>
        </authorList>
    </citation>
    <scope>NUCLEOTIDE SEQUENCE [LARGE SCALE GENOMIC DNA]</scope>
    <source>
        <strain evidence="2 3">MCA 4718</strain>
    </source>
</reference>
<feature type="region of interest" description="Disordered" evidence="1">
    <location>
        <begin position="1"/>
        <end position="167"/>
    </location>
</feature>